<dbReference type="AlphaFoldDB" id="A0A1H8ZAK2"/>
<feature type="domain" description="Secretion system C-terminal sorting" evidence="2">
    <location>
        <begin position="186"/>
        <end position="256"/>
    </location>
</feature>
<keyword evidence="4" id="KW-1185">Reference proteome</keyword>
<proteinExistence type="predicted"/>
<accession>A0A1H8ZAK2</accession>
<name>A0A1H8ZAK2_9FLAO</name>
<dbReference type="InterPro" id="IPR026444">
    <property type="entry name" value="Secre_tail"/>
</dbReference>
<dbReference type="NCBIfam" id="TIGR04183">
    <property type="entry name" value="Por_Secre_tail"/>
    <property type="match status" value="1"/>
</dbReference>
<protein>
    <submittedName>
        <fullName evidence="3">Por secretion system C-terminal sorting domain-containing protein</fullName>
    </submittedName>
</protein>
<organism evidence="3 4">
    <name type="scientific">Flavobacterium urocaniciphilum</name>
    <dbReference type="NCBI Taxonomy" id="1299341"/>
    <lineage>
        <taxon>Bacteria</taxon>
        <taxon>Pseudomonadati</taxon>
        <taxon>Bacteroidota</taxon>
        <taxon>Flavobacteriia</taxon>
        <taxon>Flavobacteriales</taxon>
        <taxon>Flavobacteriaceae</taxon>
        <taxon>Flavobacterium</taxon>
    </lineage>
</organism>
<dbReference type="RefSeq" id="WP_091464905.1">
    <property type="nucleotide sequence ID" value="NZ_FOEI01000001.1"/>
</dbReference>
<evidence type="ECO:0000313" key="3">
    <source>
        <dbReference type="EMBL" id="SEP61509.1"/>
    </source>
</evidence>
<dbReference type="STRING" id="1299341.SAMN05444005_101595"/>
<dbReference type="Pfam" id="PF18962">
    <property type="entry name" value="Por_Secre_tail"/>
    <property type="match status" value="1"/>
</dbReference>
<reference evidence="3 4" key="1">
    <citation type="submission" date="2016-10" db="EMBL/GenBank/DDBJ databases">
        <authorList>
            <person name="de Groot N.N."/>
        </authorList>
    </citation>
    <scope>NUCLEOTIDE SEQUENCE [LARGE SCALE GENOMIC DNA]</scope>
    <source>
        <strain evidence="3 4">DSM 27078</strain>
    </source>
</reference>
<evidence type="ECO:0000313" key="4">
    <source>
        <dbReference type="Proteomes" id="UP000198648"/>
    </source>
</evidence>
<keyword evidence="1" id="KW-0732">Signal</keyword>
<sequence length="258" mass="27098">MEDGLPTTWATRTVGNNIIEVEVDINTGVASTSRNTFGVYIFDGTGSKVLVGFSVRAATKEIFLTCYSTPTGNPVGNYTYNLAAAPGIQLPENAWSRIGISFNTVTGRAMIKGPGIDPAGLFLDGSAPGTDPGEVDMVSFSGHATATPNTTSAAMTFDNLVVRATATDSLLGTSDFNTLPSSVSNVYPNPVVDYASISIVDAQINAITVMDINGRVVKQGNSNEIQNAKIDLSDLNAGIYLMTIDTDKGISTEKIVKN</sequence>
<dbReference type="Proteomes" id="UP000198648">
    <property type="component" value="Unassembled WGS sequence"/>
</dbReference>
<evidence type="ECO:0000256" key="1">
    <source>
        <dbReference type="ARBA" id="ARBA00022729"/>
    </source>
</evidence>
<evidence type="ECO:0000259" key="2">
    <source>
        <dbReference type="Pfam" id="PF18962"/>
    </source>
</evidence>
<dbReference type="OrthoDB" id="1288696at2"/>
<gene>
    <name evidence="3" type="ORF">SAMN05444005_101595</name>
</gene>
<dbReference type="EMBL" id="FOEI01000001">
    <property type="protein sequence ID" value="SEP61509.1"/>
    <property type="molecule type" value="Genomic_DNA"/>
</dbReference>